<dbReference type="OrthoDB" id="5370537at2759"/>
<feature type="transmembrane region" description="Helical" evidence="2">
    <location>
        <begin position="38"/>
        <end position="61"/>
    </location>
</feature>
<feature type="region of interest" description="Disordered" evidence="1">
    <location>
        <begin position="1124"/>
        <end position="1158"/>
    </location>
</feature>
<feature type="compositionally biased region" description="Acidic residues" evidence="1">
    <location>
        <begin position="1417"/>
        <end position="1443"/>
    </location>
</feature>
<feature type="transmembrane region" description="Helical" evidence="2">
    <location>
        <begin position="243"/>
        <end position="265"/>
    </location>
</feature>
<evidence type="ECO:0000256" key="1">
    <source>
        <dbReference type="SAM" id="MobiDB-lite"/>
    </source>
</evidence>
<reference evidence="4" key="2">
    <citation type="journal article" date="2019" name="Mol. Plant Microbe Interact.">
        <title>Genome sequence resources for four phytopathogenic fungi from the Colletotrichum orbiculare species complex.</title>
        <authorList>
            <person name="Gan P."/>
            <person name="Tsushima A."/>
            <person name="Narusaka M."/>
            <person name="Narusaka Y."/>
            <person name="Takano Y."/>
            <person name="Kubo Y."/>
            <person name="Shirasu K."/>
        </authorList>
    </citation>
    <scope>GENOME REANNOTATION</scope>
    <source>
        <strain evidence="4">104-T / ATCC 96160 / CBS 514.97 / LARS 414 / MAFF 240422</strain>
    </source>
</reference>
<name>A0A484G4D5_COLOR</name>
<feature type="region of interest" description="Disordered" evidence="1">
    <location>
        <begin position="1301"/>
        <end position="1334"/>
    </location>
</feature>
<feature type="compositionally biased region" description="Low complexity" evidence="1">
    <location>
        <begin position="767"/>
        <end position="777"/>
    </location>
</feature>
<keyword evidence="4" id="KW-1185">Reference proteome</keyword>
<keyword evidence="2" id="KW-0472">Membrane</keyword>
<feature type="compositionally biased region" description="Polar residues" evidence="1">
    <location>
        <begin position="484"/>
        <end position="494"/>
    </location>
</feature>
<feature type="compositionally biased region" description="Basic and acidic residues" evidence="1">
    <location>
        <begin position="1928"/>
        <end position="1947"/>
    </location>
</feature>
<feature type="transmembrane region" description="Helical" evidence="2">
    <location>
        <begin position="73"/>
        <end position="91"/>
    </location>
</feature>
<dbReference type="Proteomes" id="UP000014480">
    <property type="component" value="Unassembled WGS sequence"/>
</dbReference>
<feature type="transmembrane region" description="Helical" evidence="2">
    <location>
        <begin position="177"/>
        <end position="197"/>
    </location>
</feature>
<feature type="compositionally biased region" description="Basic and acidic residues" evidence="1">
    <location>
        <begin position="857"/>
        <end position="879"/>
    </location>
</feature>
<gene>
    <name evidence="3" type="ORF">Cob_v002200</name>
</gene>
<organism evidence="3 4">
    <name type="scientific">Colletotrichum orbiculare (strain 104-T / ATCC 96160 / CBS 514.97 / LARS 414 / MAFF 240422)</name>
    <name type="common">Cucumber anthracnose fungus</name>
    <name type="synonym">Colletotrichum lagenarium</name>
    <dbReference type="NCBI Taxonomy" id="1213857"/>
    <lineage>
        <taxon>Eukaryota</taxon>
        <taxon>Fungi</taxon>
        <taxon>Dikarya</taxon>
        <taxon>Ascomycota</taxon>
        <taxon>Pezizomycotina</taxon>
        <taxon>Sordariomycetes</taxon>
        <taxon>Hypocreomycetidae</taxon>
        <taxon>Glomerellales</taxon>
        <taxon>Glomerellaceae</taxon>
        <taxon>Colletotrichum</taxon>
        <taxon>Colletotrichum orbiculare species complex</taxon>
    </lineage>
</organism>
<evidence type="ECO:0000313" key="4">
    <source>
        <dbReference type="Proteomes" id="UP000014480"/>
    </source>
</evidence>
<feature type="region of interest" description="Disordered" evidence="1">
    <location>
        <begin position="1928"/>
        <end position="1969"/>
    </location>
</feature>
<keyword evidence="2" id="KW-0812">Transmembrane</keyword>
<feature type="compositionally biased region" description="Basic and acidic residues" evidence="1">
    <location>
        <begin position="936"/>
        <end position="946"/>
    </location>
</feature>
<feature type="transmembrane region" description="Helical" evidence="2">
    <location>
        <begin position="143"/>
        <end position="162"/>
    </location>
</feature>
<feature type="compositionally biased region" description="Polar residues" evidence="1">
    <location>
        <begin position="573"/>
        <end position="609"/>
    </location>
</feature>
<feature type="region of interest" description="Disordered" evidence="1">
    <location>
        <begin position="1070"/>
        <end position="1108"/>
    </location>
</feature>
<sequence length="2076" mass="227697">MHTASSLDSYRLPERKPWLHLSHASLKTAYKHRDPSRYIALVAALTLGIVLNAASSAVFLLAKGRGSKIFRDGLRLVLITFLASAALWAQIDFAALTIDPTSTTGCQVAIIFASIFDQLARFAIEQYLLWAINCNAKTPTGGMIPQAVLGLRLVLGAVFVGFQKPQVQTVCVTRTDLLPAGVVVLIADFLVLAMLAIRANSLGLTREVKSSHGCKAILWTMVGFAAWIAGSIPMLLGIASIDLLWRTALPATALSLLVGIVTGFAESLLPSRPPQTVHPDAQSPRNITSSRDISTSDSDFPPSRYEDLKAGTITTVTTLSQSRDAPRPEFQSSAGAALPTVTGSVPGQAVLGVGGVPVQGQLFPPMRAQTVLLRENKRVEARPKMQHKRSIFDRAGPGASFKNAISNPVLQQSGERNPLAKIATVDLETAAKNDRMRRDNDMATLQTSSSLIAQRPAPQPPAITHEEALKRSQSVKRKEVGPRSPSTDSQSSKSAGLLSNPPAMTSSAQLSPGVEEIRRRSPRHIPDAAEQVEELAPKRPLTPPMPAIPGTFAFPPRPPRPDRPLSPFETLERTTSQRSAATSAGQANIGRSASIRTTSTAALMTSPSATPLPPPRSAARLMSPKKPDLPSTWPIQSSVDPTIRPSRQKPLSPKGQDGGLQRRPTTGLPSNPKAMAASANQDATDSKEQTVMLVKNIQYNDPTAVRNIIQGATHQAAKTPQNAQSPGFVLKSPGSVVHRPRPIPRQQGKDRQIFPAENTLTHRRTKSGGSIISRKSILMSNPGSPTQLPPLPPPPKSAGGVLRPLPNDTKSMTFDEKMKLFFSGTPNSSTSDSRPSAMIPEMPSVPTAYQTEQGAAGEHDQVWDRETSPVHSRKSDRSTKTSIRTQSILKMDEPVHRPQLPQNTSKFSLDTSVMTGRGMADYGESWIPEVPVDERARVDRSQEGAKRQSSPVLPVRNPSLSEFSEARTKDEETTTDWGSIHSPAAAVNIQETTHLPKSTWIQQRDPSVISHNDGKEVMTIMLDASFESERDPEAFAIHPSPVEDPKVGAEMLNGRWHHRVGDECATFSERKAKVSSRRMPPPMPLQLKSPARKNAVVSQVAEPSPFESPQHAYEMIQAQLKKLDQPNRDSGGSLSKQSYEDLRSASSTTSEGEKRGSLWQQRLADAQTEYKENAPELLAKRNVNFLSVSNARVSAQLGSPTPPDTDESDAGDAQILGRLMPKERAAVQRRLWQPISPIAPEREATLLWSRARDVTAKSVKGGVGHVPARLHARPVARTNSEPLAIDSSQLWQLDDTAAKRPRGPTAGLWQTSFVPPEPPRIQARPVTQRPPRRSRRITLLPDIVENPEPLPDKRGTLGIFQFPWGEKSDTATVQPRPSHTFMAMPGTMSTGGPAIRAALEARAKQLEAQEYSSSFFDDYDDEEEEDDDEVSDIDGEQGSDDDFDEDTLWEIASLLQSDQVPSKYSLLPRPVSYRPESTIEDYVSQDSSEYAFEDEKTGEDKEDDSKHDSIVITKPGEEQSSRPKPSTLLWTAKPKRFISVYKLTGLPQPDSRTWASYMNTLAAPPPPPLRVHQSQPAVIQSTSLWSQPTKLKASASTSSLCSRPRQTSTRMLWTVSPSIVETEGRGLFNPGRSGADFKTTSASPVSLDMPLMARVTIEELPVLTSENLWQSVQRQNNRVTLWTAPTMITECECSGLFDVSHRRIMYKTTTAPPVGLGMPSIARVMGEALPELTSASLWIAPAAVSLARDWVLVASARPTRTPSDVVTSGRSTPILDTASTRCGETEAVSDFAPLSVVAVRQPAWWDGSESKMELTPAPRERLRRARASTAEWDAALTEAVGTTTTSAGVARSTSSPPQWMAAFDEAMSVSSTAPPATDGPAEQQIEQEQLYIEQQQLEQQEYEQRMFEQSEFERYTYEQQQYEQHMREQQREFERQQYEQRMSEQRQYEQAQYAQGVEQEDSASPEPEQVMSRALPIHASQTPRPLWSAPAPTVPGNTESLTWIPPTKPPIHAHDTTPLTPEDAVSRHLRLKRIHLQSATRPVSFEGQFMWNAVYGTEISRVVPRGDGRNWLEVVV</sequence>
<accession>A0A484G4D5</accession>
<feature type="region of interest" description="Disordered" evidence="1">
    <location>
        <begin position="466"/>
        <end position="519"/>
    </location>
</feature>
<feature type="compositionally biased region" description="Polar residues" evidence="1">
    <location>
        <begin position="1128"/>
        <end position="1137"/>
    </location>
</feature>
<feature type="compositionally biased region" description="Basic and acidic residues" evidence="1">
    <location>
        <begin position="1493"/>
        <end position="1521"/>
    </location>
</feature>
<keyword evidence="2" id="KW-1133">Transmembrane helix</keyword>
<feature type="region of interest" description="Disordered" evidence="1">
    <location>
        <begin position="1410"/>
        <end position="1443"/>
    </location>
</feature>
<feature type="compositionally biased region" description="Polar residues" evidence="1">
    <location>
        <begin position="824"/>
        <end position="834"/>
    </location>
</feature>
<dbReference type="EMBL" id="AMCV02000004">
    <property type="protein sequence ID" value="TDZ24760.1"/>
    <property type="molecule type" value="Genomic_DNA"/>
</dbReference>
<feature type="region of interest" description="Disordered" evidence="1">
    <location>
        <begin position="936"/>
        <end position="977"/>
    </location>
</feature>
<evidence type="ECO:0000313" key="3">
    <source>
        <dbReference type="EMBL" id="TDZ24760.1"/>
    </source>
</evidence>
<feature type="region of interest" description="Disordered" evidence="1">
    <location>
        <begin position="271"/>
        <end position="306"/>
    </location>
</feature>
<feature type="compositionally biased region" description="Basic and acidic residues" evidence="1">
    <location>
        <begin position="466"/>
        <end position="481"/>
    </location>
</feature>
<feature type="compositionally biased region" description="Pro residues" evidence="1">
    <location>
        <begin position="787"/>
        <end position="796"/>
    </location>
</feature>
<feature type="region of interest" description="Disordered" evidence="1">
    <location>
        <begin position="851"/>
        <end position="883"/>
    </location>
</feature>
<evidence type="ECO:0000256" key="2">
    <source>
        <dbReference type="SAM" id="Phobius"/>
    </source>
</evidence>
<proteinExistence type="predicted"/>
<feature type="region of interest" description="Disordered" evidence="1">
    <location>
        <begin position="531"/>
        <end position="686"/>
    </location>
</feature>
<feature type="compositionally biased region" description="Low complexity" evidence="1">
    <location>
        <begin position="287"/>
        <end position="299"/>
    </location>
</feature>
<reference evidence="4" key="1">
    <citation type="journal article" date="2013" name="New Phytol.">
        <title>Comparative genomic and transcriptomic analyses reveal the hemibiotrophic stage shift of Colletotrichum fungi.</title>
        <authorList>
            <person name="Gan P."/>
            <person name="Ikeda K."/>
            <person name="Irieda H."/>
            <person name="Narusaka M."/>
            <person name="O'Connell R.J."/>
            <person name="Narusaka Y."/>
            <person name="Takano Y."/>
            <person name="Kubo Y."/>
            <person name="Shirasu K."/>
        </authorList>
    </citation>
    <scope>NUCLEOTIDE SEQUENCE [LARGE SCALE GENOMIC DNA]</scope>
    <source>
        <strain evidence="4">104-T / ATCC 96160 / CBS 514.97 / LARS 414 / MAFF 240422</strain>
    </source>
</reference>
<feature type="region of interest" description="Disordered" evidence="1">
    <location>
        <begin position="823"/>
        <end position="842"/>
    </location>
</feature>
<feature type="region of interest" description="Disordered" evidence="1">
    <location>
        <begin position="740"/>
        <end position="802"/>
    </location>
</feature>
<comment type="caution">
    <text evidence="3">The sequence shown here is derived from an EMBL/GenBank/DDBJ whole genome shotgun (WGS) entry which is preliminary data.</text>
</comment>
<feature type="transmembrane region" description="Helical" evidence="2">
    <location>
        <begin position="217"/>
        <end position="236"/>
    </location>
</feature>
<feature type="region of interest" description="Disordered" evidence="1">
    <location>
        <begin position="1477"/>
        <end position="1526"/>
    </location>
</feature>
<protein>
    <submittedName>
        <fullName evidence="3">Uncharacterized protein</fullName>
    </submittedName>
</protein>